<keyword evidence="2" id="KW-0963">Cytoplasm</keyword>
<comment type="similarity">
    <text evidence="2">Belongs to the triosephosphate isomerase family.</text>
</comment>
<keyword evidence="1 2" id="KW-0413">Isomerase</keyword>
<dbReference type="PANTHER" id="PTHR21139:SF2">
    <property type="entry name" value="TRIOSEPHOSPHATE ISOMERASE"/>
    <property type="match status" value="1"/>
</dbReference>
<protein>
    <recommendedName>
        <fullName evidence="2">Triosephosphate isomerase</fullName>
        <ecNumber evidence="2">5.3.1.1</ecNumber>
    </recommendedName>
</protein>
<evidence type="ECO:0000256" key="2">
    <source>
        <dbReference type="RuleBase" id="RU363013"/>
    </source>
</evidence>
<dbReference type="CDD" id="cd00311">
    <property type="entry name" value="TIM"/>
    <property type="match status" value="1"/>
</dbReference>
<dbReference type="UniPathway" id="UPA00109">
    <property type="reaction ID" value="UER00189"/>
</dbReference>
<dbReference type="RefSeq" id="WP_058615196.1">
    <property type="nucleotide sequence ID" value="NZ_LDRV01000137.1"/>
</dbReference>
<dbReference type="InterPro" id="IPR013785">
    <property type="entry name" value="Aldolase_TIM"/>
</dbReference>
<dbReference type="GO" id="GO:0006096">
    <property type="term" value="P:glycolytic process"/>
    <property type="evidence" value="ECO:0007669"/>
    <property type="project" value="UniProtKB-UniPathway"/>
</dbReference>
<dbReference type="Proteomes" id="UP000072189">
    <property type="component" value="Unassembled WGS sequence"/>
</dbReference>
<dbReference type="GO" id="GO:0019563">
    <property type="term" value="P:glycerol catabolic process"/>
    <property type="evidence" value="ECO:0007669"/>
    <property type="project" value="TreeGrafter"/>
</dbReference>
<comment type="pathway">
    <text evidence="2">Carbohydrate degradation; glycolysis; D-glyceraldehyde 3-phosphate from glycerone phosphate: step 1/1.</text>
</comment>
<sequence length="255" mass="25933">MTAPVWVGVSLKTYFGHARALAWMDEVAAVVRETPAIASGAVRLVVVPTYVQIPAALEAFAGTGVVIGAQDVSAHPAGAFTGEIAASELAEIGVSYAEIGHAERRRLFGETDADTAAKATAALAAGLTPLLCLGETERGDSDAAAATVVAQLHADLEGAPAGAVTVAYEPVWAIGAESPASIPHIVRVTRALREALDALPARAGSAVVYGGSAGPGLLTVLDGAVDGLFLGRFAHDPAQLRRVLDEAATRAEVRA</sequence>
<proteinExistence type="inferred from homology"/>
<accession>A0A147F2P1</accession>
<dbReference type="SUPFAM" id="SSF51351">
    <property type="entry name" value="Triosephosphate isomerase (TIM)"/>
    <property type="match status" value="1"/>
</dbReference>
<reference evidence="3 4" key="1">
    <citation type="journal article" date="2016" name="Front. Microbiol.">
        <title>Genomic Resource of Rice Seed Associated Bacteria.</title>
        <authorList>
            <person name="Midha S."/>
            <person name="Bansal K."/>
            <person name="Sharma S."/>
            <person name="Kumar N."/>
            <person name="Patil P.P."/>
            <person name="Chaudhry V."/>
            <person name="Patil P.B."/>
        </authorList>
    </citation>
    <scope>NUCLEOTIDE SEQUENCE [LARGE SCALE GENOMIC DNA]</scope>
    <source>
        <strain evidence="3 4">RSA3</strain>
    </source>
</reference>
<comment type="subcellular location">
    <subcellularLocation>
        <location evidence="2">Cytoplasm</location>
    </subcellularLocation>
</comment>
<dbReference type="InterPro" id="IPR035990">
    <property type="entry name" value="TIM_sf"/>
</dbReference>
<dbReference type="Gene3D" id="3.20.20.70">
    <property type="entry name" value="Aldolase class I"/>
    <property type="match status" value="1"/>
</dbReference>
<name>A0A147F2P1_MICTE</name>
<gene>
    <name evidence="3" type="ORF">RSA3_17265</name>
</gene>
<dbReference type="EMBL" id="LDRV01000137">
    <property type="protein sequence ID" value="KTS05801.1"/>
    <property type="molecule type" value="Genomic_DNA"/>
</dbReference>
<keyword evidence="2" id="KW-0312">Gluconeogenesis</keyword>
<dbReference type="EC" id="5.3.1.1" evidence="2"/>
<evidence type="ECO:0000313" key="4">
    <source>
        <dbReference type="Proteomes" id="UP000072189"/>
    </source>
</evidence>
<evidence type="ECO:0000313" key="3">
    <source>
        <dbReference type="EMBL" id="KTS05801.1"/>
    </source>
</evidence>
<dbReference type="AlphaFoldDB" id="A0A147F2P1"/>
<dbReference type="UniPathway" id="UPA00138"/>
<dbReference type="GO" id="GO:0006094">
    <property type="term" value="P:gluconeogenesis"/>
    <property type="evidence" value="ECO:0007669"/>
    <property type="project" value="UniProtKB-UniPathway"/>
</dbReference>
<evidence type="ECO:0000256" key="1">
    <source>
        <dbReference type="ARBA" id="ARBA00023235"/>
    </source>
</evidence>
<dbReference type="Pfam" id="PF00121">
    <property type="entry name" value="TIM"/>
    <property type="match status" value="1"/>
</dbReference>
<comment type="caution">
    <text evidence="3">The sequence shown here is derived from an EMBL/GenBank/DDBJ whole genome shotgun (WGS) entry which is preliminary data.</text>
</comment>
<dbReference type="GO" id="GO:0046166">
    <property type="term" value="P:glyceraldehyde-3-phosphate biosynthetic process"/>
    <property type="evidence" value="ECO:0007669"/>
    <property type="project" value="TreeGrafter"/>
</dbReference>
<dbReference type="PANTHER" id="PTHR21139">
    <property type="entry name" value="TRIOSEPHOSPHATE ISOMERASE"/>
    <property type="match status" value="1"/>
</dbReference>
<dbReference type="PATRIC" id="fig|2033.7.peg.703"/>
<dbReference type="InterPro" id="IPR000652">
    <property type="entry name" value="Triosephosphate_isomerase"/>
</dbReference>
<dbReference type="PROSITE" id="PS51440">
    <property type="entry name" value="TIM_2"/>
    <property type="match status" value="1"/>
</dbReference>
<dbReference type="GO" id="GO:0005829">
    <property type="term" value="C:cytosol"/>
    <property type="evidence" value="ECO:0007669"/>
    <property type="project" value="TreeGrafter"/>
</dbReference>
<comment type="catalytic activity">
    <reaction evidence="2">
        <text>D-glyceraldehyde 3-phosphate = dihydroxyacetone phosphate</text>
        <dbReference type="Rhea" id="RHEA:18585"/>
        <dbReference type="ChEBI" id="CHEBI:57642"/>
        <dbReference type="ChEBI" id="CHEBI:59776"/>
        <dbReference type="EC" id="5.3.1.1"/>
    </reaction>
</comment>
<comment type="subunit">
    <text evidence="2">Homodimer.</text>
</comment>
<organism evidence="3 4">
    <name type="scientific">Microbacterium testaceum</name>
    <name type="common">Aureobacterium testaceum</name>
    <name type="synonym">Brevibacterium testaceum</name>
    <dbReference type="NCBI Taxonomy" id="2033"/>
    <lineage>
        <taxon>Bacteria</taxon>
        <taxon>Bacillati</taxon>
        <taxon>Actinomycetota</taxon>
        <taxon>Actinomycetes</taxon>
        <taxon>Micrococcales</taxon>
        <taxon>Microbacteriaceae</taxon>
        <taxon>Microbacterium</taxon>
    </lineage>
</organism>
<comment type="pathway">
    <text evidence="2">Carbohydrate biosynthesis; gluconeogenesis.</text>
</comment>
<dbReference type="GO" id="GO:0004807">
    <property type="term" value="F:triose-phosphate isomerase activity"/>
    <property type="evidence" value="ECO:0007669"/>
    <property type="project" value="UniProtKB-EC"/>
</dbReference>
<keyword evidence="2" id="KW-0324">Glycolysis</keyword>